<organism evidence="2 3">
    <name type="scientific">Butyrivibrio hungatei</name>
    <dbReference type="NCBI Taxonomy" id="185008"/>
    <lineage>
        <taxon>Bacteria</taxon>
        <taxon>Bacillati</taxon>
        <taxon>Bacillota</taxon>
        <taxon>Clostridia</taxon>
        <taxon>Lachnospirales</taxon>
        <taxon>Lachnospiraceae</taxon>
        <taxon>Butyrivibrio</taxon>
    </lineage>
</organism>
<dbReference type="SUPFAM" id="SSF55729">
    <property type="entry name" value="Acyl-CoA N-acyltransferases (Nat)"/>
    <property type="match status" value="1"/>
</dbReference>
<proteinExistence type="predicted"/>
<dbReference type="PANTHER" id="PTHR43415">
    <property type="entry name" value="SPERMIDINE N(1)-ACETYLTRANSFERASE"/>
    <property type="match status" value="1"/>
</dbReference>
<dbReference type="Gene3D" id="3.40.630.30">
    <property type="match status" value="1"/>
</dbReference>
<protein>
    <submittedName>
        <fullName evidence="2">GNAT family acetyltransferase</fullName>
    </submittedName>
</protein>
<feature type="domain" description="N-acetyltransferase" evidence="1">
    <location>
        <begin position="13"/>
        <end position="147"/>
    </location>
</feature>
<reference evidence="3" key="1">
    <citation type="submission" date="2016-10" db="EMBL/GenBank/DDBJ databases">
        <title>The complete genome sequence of the rumen bacterium Butyrivibrio hungatei MB2003.</title>
        <authorList>
            <person name="Palevich N."/>
            <person name="Kelly W.J."/>
            <person name="Leahy S.C."/>
            <person name="Altermann E."/>
            <person name="Rakonjac J."/>
            <person name="Attwood G.T."/>
        </authorList>
    </citation>
    <scope>NUCLEOTIDE SEQUENCE [LARGE SCALE GENOMIC DNA]</scope>
    <source>
        <strain evidence="3">MB2003</strain>
    </source>
</reference>
<sequence>MTERIIDEELKLIPYYRNDEASLPWYQDLDVCKQVDNRDEPYDLDLLHAMYDYLSSHGDCYYIEYKGTLVGDVSLRDNAEVAIVVCKEYQNQHIGRRCVEDMLKLAKEKGMDTVKANIYSFNGQSRRMFEAVGFKKIDEEWYEYQSR</sequence>
<dbReference type="PANTHER" id="PTHR43415:SF3">
    <property type="entry name" value="GNAT-FAMILY ACETYLTRANSFERASE"/>
    <property type="match status" value="1"/>
</dbReference>
<dbReference type="RefSeq" id="WP_071176468.1">
    <property type="nucleotide sequence ID" value="NZ_CP017831.1"/>
</dbReference>
<evidence type="ECO:0000313" key="2">
    <source>
        <dbReference type="EMBL" id="AOZ96806.1"/>
    </source>
</evidence>
<dbReference type="Pfam" id="PF00583">
    <property type="entry name" value="Acetyltransf_1"/>
    <property type="match status" value="1"/>
</dbReference>
<evidence type="ECO:0000313" key="3">
    <source>
        <dbReference type="Proteomes" id="UP000179284"/>
    </source>
</evidence>
<dbReference type="InterPro" id="IPR016181">
    <property type="entry name" value="Acyl_CoA_acyltransferase"/>
</dbReference>
<dbReference type="EMBL" id="CP017831">
    <property type="protein sequence ID" value="AOZ96806.1"/>
    <property type="molecule type" value="Genomic_DNA"/>
</dbReference>
<accession>A0A1D9P2I6</accession>
<dbReference type="KEGG" id="bhu:bhn_I1773"/>
<dbReference type="OrthoDB" id="95248at2"/>
<evidence type="ECO:0000259" key="1">
    <source>
        <dbReference type="PROSITE" id="PS51186"/>
    </source>
</evidence>
<dbReference type="InterPro" id="IPR000182">
    <property type="entry name" value="GNAT_dom"/>
</dbReference>
<dbReference type="PROSITE" id="PS51186">
    <property type="entry name" value="GNAT"/>
    <property type="match status" value="1"/>
</dbReference>
<name>A0A1D9P2I6_9FIRM</name>
<dbReference type="Proteomes" id="UP000179284">
    <property type="component" value="Chromosome I"/>
</dbReference>
<dbReference type="CDD" id="cd04301">
    <property type="entry name" value="NAT_SF"/>
    <property type="match status" value="1"/>
</dbReference>
<gene>
    <name evidence="2" type="ORF">bhn_I1773</name>
</gene>
<dbReference type="AlphaFoldDB" id="A0A1D9P2I6"/>
<keyword evidence="3" id="KW-1185">Reference proteome</keyword>
<dbReference type="GO" id="GO:0016747">
    <property type="term" value="F:acyltransferase activity, transferring groups other than amino-acyl groups"/>
    <property type="evidence" value="ECO:0007669"/>
    <property type="project" value="InterPro"/>
</dbReference>